<dbReference type="AlphaFoldDB" id="A0A096CS86"/>
<dbReference type="Pfam" id="PF00392">
    <property type="entry name" value="GntR"/>
    <property type="match status" value="1"/>
</dbReference>
<dbReference type="GO" id="GO:0003700">
    <property type="term" value="F:DNA-binding transcription factor activity"/>
    <property type="evidence" value="ECO:0007669"/>
    <property type="project" value="InterPro"/>
</dbReference>
<dbReference type="RefSeq" id="WP_035165280.1">
    <property type="nucleotide sequence ID" value="NZ_AZTB01000135.1"/>
</dbReference>
<accession>A0A096CS86</accession>
<dbReference type="GO" id="GO:0045892">
    <property type="term" value="P:negative regulation of DNA-templated transcription"/>
    <property type="evidence" value="ECO:0007669"/>
    <property type="project" value="TreeGrafter"/>
</dbReference>
<dbReference type="InterPro" id="IPR036390">
    <property type="entry name" value="WH_DNA-bd_sf"/>
</dbReference>
<evidence type="ECO:0000256" key="1">
    <source>
        <dbReference type="ARBA" id="ARBA00023015"/>
    </source>
</evidence>
<dbReference type="InterPro" id="IPR050679">
    <property type="entry name" value="Bact_HTH_transcr_reg"/>
</dbReference>
<dbReference type="PROSITE" id="PS50949">
    <property type="entry name" value="HTH_GNTR"/>
    <property type="match status" value="1"/>
</dbReference>
<dbReference type="FunFam" id="1.10.10.10:FF:000079">
    <property type="entry name" value="GntR family transcriptional regulator"/>
    <property type="match status" value="1"/>
</dbReference>
<dbReference type="PANTHER" id="PTHR44846:SF1">
    <property type="entry name" value="MANNOSYL-D-GLYCERATE TRANSPORT_METABOLISM SYSTEM REPRESSOR MNGR-RELATED"/>
    <property type="match status" value="1"/>
</dbReference>
<dbReference type="PANTHER" id="PTHR44846">
    <property type="entry name" value="MANNOSYL-D-GLYCERATE TRANSPORT/METABOLISM SYSTEM REPRESSOR MNGR-RELATED"/>
    <property type="match status" value="1"/>
</dbReference>
<feature type="domain" description="HTH gntR-type" evidence="4">
    <location>
        <begin position="10"/>
        <end position="78"/>
    </location>
</feature>
<evidence type="ECO:0000256" key="2">
    <source>
        <dbReference type="ARBA" id="ARBA00023125"/>
    </source>
</evidence>
<keyword evidence="2" id="KW-0238">DNA-binding</keyword>
<evidence type="ECO:0000313" key="5">
    <source>
        <dbReference type="EMBL" id="KGG79404.1"/>
    </source>
</evidence>
<dbReference type="InterPro" id="IPR011663">
    <property type="entry name" value="UTRA"/>
</dbReference>
<dbReference type="EMBL" id="AZTB01000135">
    <property type="protein sequence ID" value="KGG79404.1"/>
    <property type="molecule type" value="Genomic_DNA"/>
</dbReference>
<keyword evidence="1" id="KW-0805">Transcription regulation</keyword>
<dbReference type="Proteomes" id="UP000029622">
    <property type="component" value="Unassembled WGS sequence"/>
</dbReference>
<dbReference type="SMART" id="SM00866">
    <property type="entry name" value="UTRA"/>
    <property type="match status" value="1"/>
</dbReference>
<dbReference type="InterPro" id="IPR028978">
    <property type="entry name" value="Chorismate_lyase_/UTRA_dom_sf"/>
</dbReference>
<dbReference type="Gene3D" id="3.40.1410.10">
    <property type="entry name" value="Chorismate lyase-like"/>
    <property type="match status" value="1"/>
</dbReference>
<dbReference type="Gene3D" id="1.10.10.10">
    <property type="entry name" value="Winged helix-like DNA-binding domain superfamily/Winged helix DNA-binding domain"/>
    <property type="match status" value="1"/>
</dbReference>
<dbReference type="SUPFAM" id="SSF64288">
    <property type="entry name" value="Chorismate lyase-like"/>
    <property type="match status" value="1"/>
</dbReference>
<dbReference type="PRINTS" id="PR00035">
    <property type="entry name" value="HTHGNTR"/>
</dbReference>
<dbReference type="SUPFAM" id="SSF46785">
    <property type="entry name" value="Winged helix' DNA-binding domain"/>
    <property type="match status" value="1"/>
</dbReference>
<dbReference type="InterPro" id="IPR000524">
    <property type="entry name" value="Tscrpt_reg_HTH_GntR"/>
</dbReference>
<dbReference type="GO" id="GO:0003677">
    <property type="term" value="F:DNA binding"/>
    <property type="evidence" value="ECO:0007669"/>
    <property type="project" value="UniProtKB-KW"/>
</dbReference>
<sequence>MRKVSKQNPLPLYYQLKEIIQEMIENEELKPGDPVPPERELCEIHGISRMTARKAIMALVNEGILYREQGKGTFVSEPKINQQLSQLKGFTEEMAEKGLRATTQILSFKIKEATKKIKNHLNMDEKDNKVIEIRRLRIVEDEPFSIEIVWIPFNMCPDLKKDVLEGKSLYKIFKEKYGYTLDYAKQTIEPIMLNEYERDLLKLDKKSLALLFRRKTYLDDGRVIEYTKAIYRSDKYKYEIVLRS</sequence>
<proteinExistence type="predicted"/>
<keyword evidence="3" id="KW-0804">Transcription</keyword>
<reference evidence="5 6" key="1">
    <citation type="submission" date="2013-12" db="EMBL/GenBank/DDBJ databases">
        <title>Draft genome sequence of Caloranaerobacter sp. H53214.</title>
        <authorList>
            <person name="Jiang L.J."/>
            <person name="Shao Z.Z."/>
            <person name="Long M.N."/>
        </authorList>
    </citation>
    <scope>NUCLEOTIDE SEQUENCE [LARGE SCALE GENOMIC DNA]</scope>
    <source>
        <strain evidence="5 6">H53214</strain>
    </source>
</reference>
<evidence type="ECO:0000313" key="6">
    <source>
        <dbReference type="Proteomes" id="UP000029622"/>
    </source>
</evidence>
<protein>
    <submittedName>
        <fullName evidence="5">GntR family transcriptional regulator</fullName>
    </submittedName>
</protein>
<organism evidence="5 6">
    <name type="scientific">Caloranaerobacter azorensis H53214</name>
    <dbReference type="NCBI Taxonomy" id="1156417"/>
    <lineage>
        <taxon>Bacteria</taxon>
        <taxon>Bacillati</taxon>
        <taxon>Bacillota</taxon>
        <taxon>Tissierellia</taxon>
        <taxon>Tissierellales</taxon>
        <taxon>Thermohalobacteraceae</taxon>
        <taxon>Caloranaerobacter</taxon>
    </lineage>
</organism>
<comment type="caution">
    <text evidence="5">The sequence shown here is derived from an EMBL/GenBank/DDBJ whole genome shotgun (WGS) entry which is preliminary data.</text>
</comment>
<dbReference type="CDD" id="cd07377">
    <property type="entry name" value="WHTH_GntR"/>
    <property type="match status" value="1"/>
</dbReference>
<dbReference type="InterPro" id="IPR036388">
    <property type="entry name" value="WH-like_DNA-bd_sf"/>
</dbReference>
<evidence type="ECO:0000256" key="3">
    <source>
        <dbReference type="ARBA" id="ARBA00023163"/>
    </source>
</evidence>
<name>A0A096CS86_9FIRM</name>
<dbReference type="STRING" id="1156417.Y919_12395"/>
<dbReference type="Pfam" id="PF07702">
    <property type="entry name" value="UTRA"/>
    <property type="match status" value="1"/>
</dbReference>
<dbReference type="SMART" id="SM00345">
    <property type="entry name" value="HTH_GNTR"/>
    <property type="match status" value="1"/>
</dbReference>
<gene>
    <name evidence="5" type="ORF">Y919_12395</name>
</gene>
<evidence type="ECO:0000259" key="4">
    <source>
        <dbReference type="PROSITE" id="PS50949"/>
    </source>
</evidence>